<dbReference type="Gene3D" id="3.90.550.10">
    <property type="entry name" value="Spore Coat Polysaccharide Biosynthesis Protein SpsA, Chain A"/>
    <property type="match status" value="1"/>
</dbReference>
<name>A0A4Q9JVU8_9BACT</name>
<dbReference type="PANTHER" id="PTHR22916">
    <property type="entry name" value="GLYCOSYLTRANSFERASE"/>
    <property type="match status" value="1"/>
</dbReference>
<sequence>MSLEFPKISVIIPTFKRPLLLKKALKSVQDQDFKDLEIIVSDDEPNSQSEKIVQEFILRDKRIKYVKNTKYKHGPNGNKNNGLDHARGEFITFLDDDDELLPNALSVLIEKSKQGYSHVFGNCLIEENGSLKEEFSGKGFTKDSEVTKKDFLMAKFYGEFLSIFKKSLLKDHRFNEEFYGNEATLWVHLYDEKSFYIHQALRIYKVNREDSVTLGAIKNSKRVYLGYLELARIVENELLKSKDKDYKKQCASYYKMAAYYAKLAHLYKQMYFCLFKSLWIKFNTPALILLSLSIIPNKIIIFLSKIRVSLCKN</sequence>
<protein>
    <submittedName>
        <fullName evidence="2">Glycosyltransferase family 2 protein</fullName>
    </submittedName>
</protein>
<dbReference type="Proteomes" id="UP000292583">
    <property type="component" value="Unassembled WGS sequence"/>
</dbReference>
<evidence type="ECO:0000313" key="3">
    <source>
        <dbReference type="Proteomes" id="UP000292583"/>
    </source>
</evidence>
<dbReference type="AlphaFoldDB" id="A0A4Q9JVU8"/>
<dbReference type="SUPFAM" id="SSF53448">
    <property type="entry name" value="Nucleotide-diphospho-sugar transferases"/>
    <property type="match status" value="1"/>
</dbReference>
<accession>A0A4Q9JVU8</accession>
<dbReference type="EMBL" id="QPGR01000009">
    <property type="protein sequence ID" value="TBR80490.1"/>
    <property type="molecule type" value="Genomic_DNA"/>
</dbReference>
<gene>
    <name evidence="2" type="ORF">DU473_05530</name>
</gene>
<keyword evidence="3" id="KW-1185">Reference proteome</keyword>
<dbReference type="PANTHER" id="PTHR22916:SF3">
    <property type="entry name" value="UDP-GLCNAC:BETAGAL BETA-1,3-N-ACETYLGLUCOSAMINYLTRANSFERASE-LIKE PROTEIN 1"/>
    <property type="match status" value="1"/>
</dbReference>
<dbReference type="GO" id="GO:0016758">
    <property type="term" value="F:hexosyltransferase activity"/>
    <property type="evidence" value="ECO:0007669"/>
    <property type="project" value="UniProtKB-ARBA"/>
</dbReference>
<feature type="domain" description="Glycosyltransferase 2-like" evidence="1">
    <location>
        <begin position="9"/>
        <end position="170"/>
    </location>
</feature>
<comment type="caution">
    <text evidence="2">The sequence shown here is derived from an EMBL/GenBank/DDBJ whole genome shotgun (WGS) entry which is preliminary data.</text>
</comment>
<dbReference type="Pfam" id="PF00535">
    <property type="entry name" value="Glycos_transf_2"/>
    <property type="match status" value="1"/>
</dbReference>
<dbReference type="OrthoDB" id="5291101at2"/>
<evidence type="ECO:0000259" key="1">
    <source>
        <dbReference type="Pfam" id="PF00535"/>
    </source>
</evidence>
<keyword evidence="2" id="KW-0808">Transferase</keyword>
<dbReference type="InterPro" id="IPR001173">
    <property type="entry name" value="Glyco_trans_2-like"/>
</dbReference>
<dbReference type="RefSeq" id="WP_131186676.1">
    <property type="nucleotide sequence ID" value="NZ_CP076657.1"/>
</dbReference>
<organism evidence="2 3">
    <name type="scientific">Campylobacter novaezeelandiae</name>
    <dbReference type="NCBI Taxonomy" id="2267891"/>
    <lineage>
        <taxon>Bacteria</taxon>
        <taxon>Pseudomonadati</taxon>
        <taxon>Campylobacterota</taxon>
        <taxon>Epsilonproteobacteria</taxon>
        <taxon>Campylobacterales</taxon>
        <taxon>Campylobacteraceae</taxon>
        <taxon>Campylobacter</taxon>
    </lineage>
</organism>
<dbReference type="CDD" id="cd00761">
    <property type="entry name" value="Glyco_tranf_GTA_type"/>
    <property type="match status" value="1"/>
</dbReference>
<proteinExistence type="predicted"/>
<reference evidence="2 3" key="1">
    <citation type="submission" date="2018-07" db="EMBL/GenBank/DDBJ databases">
        <title>Campylobacter zealandensis sp. nov., isolated from birds and water in New Zealand.</title>
        <authorList>
            <person name="Wilkinson D.A."/>
            <person name="Biggs P.J."/>
            <person name="French N.P."/>
            <person name="Midwinter A.C."/>
        </authorList>
    </citation>
    <scope>NUCLEOTIDE SEQUENCE [LARGE SCALE GENOMIC DNA]</scope>
    <source>
        <strain evidence="2 3">B423b</strain>
    </source>
</reference>
<evidence type="ECO:0000313" key="2">
    <source>
        <dbReference type="EMBL" id="TBR80490.1"/>
    </source>
</evidence>
<dbReference type="InterPro" id="IPR029044">
    <property type="entry name" value="Nucleotide-diphossugar_trans"/>
</dbReference>